<proteinExistence type="predicted"/>
<protein>
    <submittedName>
        <fullName evidence="3">Uncharacterized protein</fullName>
    </submittedName>
</protein>
<evidence type="ECO:0000256" key="2">
    <source>
        <dbReference type="SAM" id="MobiDB-lite"/>
    </source>
</evidence>
<dbReference type="HOGENOM" id="CLU_676402_0_0_1"/>
<keyword evidence="1" id="KW-0175">Coiled coil</keyword>
<evidence type="ECO:0000313" key="4">
    <source>
        <dbReference type="Proteomes" id="UP000016932"/>
    </source>
</evidence>
<dbReference type="KEGG" id="pfj:MYCFIDRAFT_192938"/>
<sequence>MAVNTGTLPPHLRKAAMKNAEAPKPASDSVSATNAAPDVASPDGNAPSNEERAVIPFGKAQRTTRGDRSSIKDSYARLEENFRAANAALANDNDELHERCDELEIENETLTTQCQELTDKNVELVRRCEDFERDNAKCGLHVDSLVEENKQLLAEVQDLKQKMLENEQHLEEFQRLAAVNPTKSSVKQEPNSTWHATAAKPNVTQLSKEQLNEVLGQLHVSYADVQRQAEEAASIRYKGVMDAQVAMQDKLERRILAMETRNDRAGDANEGFQVESTPAETIRLLQADLDALKTTIAIMQPQCNQTTDNFDTMVNRVAAIELQTQEMVESKQGSTYTMPSAPHAADTDYQTKTKLRQLKEEVTKLKGFKDRIKNIRDHEQAISEAQNVEGLVEQYKKVSKAIDSNGW</sequence>
<dbReference type="EMBL" id="KB446555">
    <property type="protein sequence ID" value="EME88881.1"/>
    <property type="molecule type" value="Genomic_DNA"/>
</dbReference>
<evidence type="ECO:0000256" key="1">
    <source>
        <dbReference type="SAM" id="Coils"/>
    </source>
</evidence>
<organism evidence="3 4">
    <name type="scientific">Pseudocercospora fijiensis (strain CIRAD86)</name>
    <name type="common">Black leaf streak disease fungus</name>
    <name type="synonym">Mycosphaerella fijiensis</name>
    <dbReference type="NCBI Taxonomy" id="383855"/>
    <lineage>
        <taxon>Eukaryota</taxon>
        <taxon>Fungi</taxon>
        <taxon>Dikarya</taxon>
        <taxon>Ascomycota</taxon>
        <taxon>Pezizomycotina</taxon>
        <taxon>Dothideomycetes</taxon>
        <taxon>Dothideomycetidae</taxon>
        <taxon>Mycosphaerellales</taxon>
        <taxon>Mycosphaerellaceae</taxon>
        <taxon>Pseudocercospora</taxon>
    </lineage>
</organism>
<reference evidence="3 4" key="1">
    <citation type="journal article" date="2012" name="PLoS Pathog.">
        <title>Diverse lifestyles and strategies of plant pathogenesis encoded in the genomes of eighteen Dothideomycetes fungi.</title>
        <authorList>
            <person name="Ohm R.A."/>
            <person name="Feau N."/>
            <person name="Henrissat B."/>
            <person name="Schoch C.L."/>
            <person name="Horwitz B.A."/>
            <person name="Barry K.W."/>
            <person name="Condon B.J."/>
            <person name="Copeland A.C."/>
            <person name="Dhillon B."/>
            <person name="Glaser F."/>
            <person name="Hesse C.N."/>
            <person name="Kosti I."/>
            <person name="LaButti K."/>
            <person name="Lindquist E.A."/>
            <person name="Lucas S."/>
            <person name="Salamov A.A."/>
            <person name="Bradshaw R.E."/>
            <person name="Ciuffetti L."/>
            <person name="Hamelin R.C."/>
            <person name="Kema G.H.J."/>
            <person name="Lawrence C."/>
            <person name="Scott J.A."/>
            <person name="Spatafora J.W."/>
            <person name="Turgeon B.G."/>
            <person name="de Wit P.J.G.M."/>
            <person name="Zhong S."/>
            <person name="Goodwin S.B."/>
            <person name="Grigoriev I.V."/>
        </authorList>
    </citation>
    <scope>NUCLEOTIDE SEQUENCE [LARGE SCALE GENOMIC DNA]</scope>
    <source>
        <strain evidence="3 4">CIRAD86</strain>
    </source>
</reference>
<dbReference type="VEuPathDB" id="FungiDB:MYCFIDRAFT_192938"/>
<feature type="coiled-coil region" evidence="1">
    <location>
        <begin position="75"/>
        <end position="176"/>
    </location>
</feature>
<evidence type="ECO:0000313" key="3">
    <source>
        <dbReference type="EMBL" id="EME88881.1"/>
    </source>
</evidence>
<dbReference type="Proteomes" id="UP000016932">
    <property type="component" value="Unassembled WGS sequence"/>
</dbReference>
<keyword evidence="4" id="KW-1185">Reference proteome</keyword>
<gene>
    <name evidence="3" type="ORF">MYCFIDRAFT_192938</name>
</gene>
<dbReference type="RefSeq" id="XP_007921745.1">
    <property type="nucleotide sequence ID" value="XM_007923554.1"/>
</dbReference>
<dbReference type="AlphaFoldDB" id="N1QAI3"/>
<name>N1QAI3_PSEFD</name>
<feature type="region of interest" description="Disordered" evidence="2">
    <location>
        <begin position="1"/>
        <end position="70"/>
    </location>
</feature>
<accession>N1QAI3</accession>
<dbReference type="OrthoDB" id="3642273at2759"/>
<dbReference type="GeneID" id="19335305"/>